<evidence type="ECO:0000313" key="5">
    <source>
        <dbReference type="EMBL" id="MBN9672578.1"/>
    </source>
</evidence>
<dbReference type="PANTHER" id="PTHR43537:SF5">
    <property type="entry name" value="UXU OPERON TRANSCRIPTIONAL REGULATOR"/>
    <property type="match status" value="1"/>
</dbReference>
<evidence type="ECO:0000256" key="2">
    <source>
        <dbReference type="ARBA" id="ARBA00023125"/>
    </source>
</evidence>
<dbReference type="GO" id="GO:0003677">
    <property type="term" value="F:DNA binding"/>
    <property type="evidence" value="ECO:0007669"/>
    <property type="project" value="UniProtKB-KW"/>
</dbReference>
<organism evidence="5 6">
    <name type="scientific">Roseibium aggregatum</name>
    <dbReference type="NCBI Taxonomy" id="187304"/>
    <lineage>
        <taxon>Bacteria</taxon>
        <taxon>Pseudomonadati</taxon>
        <taxon>Pseudomonadota</taxon>
        <taxon>Alphaproteobacteria</taxon>
        <taxon>Hyphomicrobiales</taxon>
        <taxon>Stappiaceae</taxon>
        <taxon>Roseibium</taxon>
    </lineage>
</organism>
<dbReference type="PROSITE" id="PS50949">
    <property type="entry name" value="HTH_GNTR"/>
    <property type="match status" value="1"/>
</dbReference>
<keyword evidence="2" id="KW-0238">DNA-binding</keyword>
<dbReference type="EMBL" id="JAEKJZ010000004">
    <property type="protein sequence ID" value="MBN9672578.1"/>
    <property type="molecule type" value="Genomic_DNA"/>
</dbReference>
<name>A0A939EHX1_9HYPH</name>
<dbReference type="SUPFAM" id="SSF46785">
    <property type="entry name" value="Winged helix' DNA-binding domain"/>
    <property type="match status" value="1"/>
</dbReference>
<dbReference type="Pfam" id="PF00392">
    <property type="entry name" value="GntR"/>
    <property type="match status" value="1"/>
</dbReference>
<dbReference type="InterPro" id="IPR036390">
    <property type="entry name" value="WH_DNA-bd_sf"/>
</dbReference>
<evidence type="ECO:0000313" key="6">
    <source>
        <dbReference type="Proteomes" id="UP000664096"/>
    </source>
</evidence>
<feature type="domain" description="HTH gntR-type" evidence="4">
    <location>
        <begin position="1"/>
        <end position="52"/>
    </location>
</feature>
<protein>
    <submittedName>
        <fullName evidence="5">GntR family transcriptional regulator</fullName>
    </submittedName>
</protein>
<sequence>MAPPGEDLILHETTLTAQYGMSRTPIRQILQRLAYERLVETKSGVGTVVVAMAEDNRNRDLVTHRGILQAVLLHQLPPLTIAQHSDILALAGMASMLEDEDRDLHYDLRNRMHALLAEVIPDPILRDTFSASFWRVVRWHMQDLASDKKGAAETLRNLIRHIAGYTPRDSTDLFRCVIDGELAPAGI</sequence>
<dbReference type="GO" id="GO:0003700">
    <property type="term" value="F:DNA-binding transcription factor activity"/>
    <property type="evidence" value="ECO:0007669"/>
    <property type="project" value="InterPro"/>
</dbReference>
<gene>
    <name evidence="5" type="ORF">JF539_19650</name>
</gene>
<proteinExistence type="predicted"/>
<keyword evidence="1" id="KW-0805">Transcription regulation</keyword>
<dbReference type="InterPro" id="IPR000524">
    <property type="entry name" value="Tscrpt_reg_HTH_GntR"/>
</dbReference>
<evidence type="ECO:0000256" key="1">
    <source>
        <dbReference type="ARBA" id="ARBA00023015"/>
    </source>
</evidence>
<comment type="caution">
    <text evidence="5">The sequence shown here is derived from an EMBL/GenBank/DDBJ whole genome shotgun (WGS) entry which is preliminary data.</text>
</comment>
<evidence type="ECO:0000259" key="4">
    <source>
        <dbReference type="PROSITE" id="PS50949"/>
    </source>
</evidence>
<dbReference type="Proteomes" id="UP000664096">
    <property type="component" value="Unassembled WGS sequence"/>
</dbReference>
<dbReference type="AlphaFoldDB" id="A0A939EHX1"/>
<dbReference type="Gene3D" id="1.10.10.10">
    <property type="entry name" value="Winged helix-like DNA-binding domain superfamily/Winged helix DNA-binding domain"/>
    <property type="match status" value="1"/>
</dbReference>
<dbReference type="InterPro" id="IPR036388">
    <property type="entry name" value="WH-like_DNA-bd_sf"/>
</dbReference>
<evidence type="ECO:0000256" key="3">
    <source>
        <dbReference type="ARBA" id="ARBA00023163"/>
    </source>
</evidence>
<reference evidence="5" key="1">
    <citation type="submission" date="2020-12" db="EMBL/GenBank/DDBJ databases">
        <title>Oil enriched cultivation method for isolating marine PHA-producing bacteria.</title>
        <authorList>
            <person name="Zheng W."/>
            <person name="Yu S."/>
            <person name="Huang Y."/>
        </authorList>
    </citation>
    <scope>NUCLEOTIDE SEQUENCE</scope>
    <source>
        <strain evidence="5">SY-2-12</strain>
    </source>
</reference>
<dbReference type="PANTHER" id="PTHR43537">
    <property type="entry name" value="TRANSCRIPTIONAL REGULATOR, GNTR FAMILY"/>
    <property type="match status" value="1"/>
</dbReference>
<accession>A0A939EHX1</accession>
<keyword evidence="3" id="KW-0804">Transcription</keyword>